<dbReference type="InterPro" id="IPR048020">
    <property type="entry name" value="Transpos_IS3"/>
</dbReference>
<reference evidence="5" key="1">
    <citation type="journal article" date="2018" name="Genome Biol.">
        <title>SKESA: strategic k-mer extension for scrupulous assemblies.</title>
        <authorList>
            <person name="Souvorov A."/>
            <person name="Agarwala R."/>
            <person name="Lipman D.J."/>
        </authorList>
    </citation>
    <scope>NUCLEOTIDE SEQUENCE</scope>
    <source>
        <strain evidence="5">MA.CK_93/00002981</strain>
    </source>
</reference>
<dbReference type="GO" id="GO:0003677">
    <property type="term" value="F:DNA binding"/>
    <property type="evidence" value="ECO:0007669"/>
    <property type="project" value="InterPro"/>
</dbReference>
<keyword evidence="3" id="KW-1133">Transmembrane helix</keyword>
<dbReference type="GO" id="GO:0015074">
    <property type="term" value="P:DNA integration"/>
    <property type="evidence" value="ECO:0007669"/>
    <property type="project" value="InterPro"/>
</dbReference>
<dbReference type="SUPFAM" id="SSF46689">
    <property type="entry name" value="Homeodomain-like"/>
    <property type="match status" value="1"/>
</dbReference>
<dbReference type="GO" id="GO:0004803">
    <property type="term" value="F:transposase activity"/>
    <property type="evidence" value="ECO:0007669"/>
    <property type="project" value="InterPro"/>
</dbReference>
<dbReference type="InterPro" id="IPR036388">
    <property type="entry name" value="WH-like_DNA-bd_sf"/>
</dbReference>
<dbReference type="Gene3D" id="3.30.420.10">
    <property type="entry name" value="Ribonuclease H-like superfamily/Ribonuclease H"/>
    <property type="match status" value="1"/>
</dbReference>
<dbReference type="AlphaFoldDB" id="A0A750HZ95"/>
<organism evidence="5">
    <name type="scientific">Salmonella enterica</name>
    <name type="common">Salmonella choleraesuis</name>
    <dbReference type="NCBI Taxonomy" id="28901"/>
    <lineage>
        <taxon>Bacteria</taxon>
        <taxon>Pseudomonadati</taxon>
        <taxon>Pseudomonadota</taxon>
        <taxon>Gammaproteobacteria</taxon>
        <taxon>Enterobacterales</taxon>
        <taxon>Enterobacteriaceae</taxon>
        <taxon>Salmonella</taxon>
    </lineage>
</organism>
<dbReference type="InterPro" id="IPR036397">
    <property type="entry name" value="RNaseH_sf"/>
</dbReference>
<dbReference type="SUPFAM" id="SSF53098">
    <property type="entry name" value="Ribonuclease H-like"/>
    <property type="match status" value="1"/>
</dbReference>
<name>A0A750HZ95_SALER</name>
<dbReference type="GO" id="GO:0006313">
    <property type="term" value="P:DNA transposition"/>
    <property type="evidence" value="ECO:0007669"/>
    <property type="project" value="InterPro"/>
</dbReference>
<dbReference type="InterPro" id="IPR002514">
    <property type="entry name" value="Transposase_8"/>
</dbReference>
<evidence type="ECO:0000256" key="3">
    <source>
        <dbReference type="SAM" id="Phobius"/>
    </source>
</evidence>
<dbReference type="InterPro" id="IPR025948">
    <property type="entry name" value="HTH-like_dom"/>
</dbReference>
<dbReference type="EMBL" id="DAAVPZ010000065">
    <property type="protein sequence ID" value="HAF6280414.1"/>
    <property type="molecule type" value="Genomic_DNA"/>
</dbReference>
<dbReference type="Pfam" id="PF00665">
    <property type="entry name" value="rve"/>
    <property type="match status" value="1"/>
</dbReference>
<keyword evidence="3" id="KW-0472">Membrane</keyword>
<feature type="transmembrane region" description="Helical" evidence="3">
    <location>
        <begin position="260"/>
        <end position="278"/>
    </location>
</feature>
<evidence type="ECO:0000256" key="1">
    <source>
        <dbReference type="ARBA" id="ARBA00009964"/>
    </source>
</evidence>
<feature type="coiled-coil region" evidence="2">
    <location>
        <begin position="73"/>
        <end position="100"/>
    </location>
</feature>
<gene>
    <name evidence="5" type="ORF">G9F26_004658</name>
</gene>
<dbReference type="Pfam" id="PF13276">
    <property type="entry name" value="HTH_21"/>
    <property type="match status" value="1"/>
</dbReference>
<keyword evidence="2" id="KW-0175">Coiled coil</keyword>
<dbReference type="Pfam" id="PF01527">
    <property type="entry name" value="HTH_Tnp_1"/>
    <property type="match status" value="1"/>
</dbReference>
<dbReference type="InterPro" id="IPR050900">
    <property type="entry name" value="Transposase_IS3/IS150/IS904"/>
</dbReference>
<feature type="domain" description="Integrase catalytic" evidence="4">
    <location>
        <begin position="240"/>
        <end position="400"/>
    </location>
</feature>
<sequence length="411" mass="47221">MTSKSGNRYSPELRERAVRMVLEQRGEYATIREAIHSIAPKIGCCADTLRVWVKRHQQGLINTSISNNASPLTSDERQRLKELERENRELRRSNDILRQASAYFAQAELDRHWKKMMPLLEMLNSKYGVGPVCHELDIAPSTYYWHRTRQAHPDKRSQRSRDDEQLKHEIQRVYDENYSVYGVRKVWRQLQREGFSVARCTIERLMKAMGLVGVLRGKKMRTTVSRKEAAAGDRVNRQFVAERPNQLWVADFTYVGTWQGFVYVAFIIDVFAGVIVGWRVSSSMETTFVLDALEQALWARRPSGTIHHSDKGSQYVSLAYTQRLQEAKLLASTGSTGDSYDNAMAESINGLYKAEVIHRKSWKNRSEVELATLTWVDWYNNRRLLGRLGHIPPVEAEKAYYASIGNGAMAA</sequence>
<dbReference type="PROSITE" id="PS50994">
    <property type="entry name" value="INTEGRASE"/>
    <property type="match status" value="1"/>
</dbReference>
<evidence type="ECO:0000259" key="4">
    <source>
        <dbReference type="PROSITE" id="PS50994"/>
    </source>
</evidence>
<proteinExistence type="inferred from homology"/>
<protein>
    <submittedName>
        <fullName evidence="5">IS3 family transposase</fullName>
    </submittedName>
</protein>
<dbReference type="NCBIfam" id="NF033516">
    <property type="entry name" value="transpos_IS3"/>
    <property type="match status" value="1"/>
</dbReference>
<evidence type="ECO:0000256" key="2">
    <source>
        <dbReference type="SAM" id="Coils"/>
    </source>
</evidence>
<dbReference type="PANTHER" id="PTHR46889">
    <property type="entry name" value="TRANSPOSASE INSF FOR INSERTION SEQUENCE IS3B-RELATED"/>
    <property type="match status" value="1"/>
</dbReference>
<comment type="similarity">
    <text evidence="1">Belongs to the transposase 8 family.</text>
</comment>
<reference evidence="5" key="2">
    <citation type="submission" date="2020-02" db="EMBL/GenBank/DDBJ databases">
        <authorList>
            <consortium name="NCBI Pathogen Detection Project"/>
        </authorList>
    </citation>
    <scope>NUCLEOTIDE SEQUENCE</scope>
    <source>
        <strain evidence="5">MA.CK_93/00002981</strain>
    </source>
</reference>
<dbReference type="InterPro" id="IPR012337">
    <property type="entry name" value="RNaseH-like_sf"/>
</dbReference>
<accession>A0A750HZ95</accession>
<dbReference type="Pfam" id="PF13333">
    <property type="entry name" value="rve_2"/>
    <property type="match status" value="1"/>
</dbReference>
<dbReference type="Gene3D" id="1.10.10.10">
    <property type="entry name" value="Winged helix-like DNA-binding domain superfamily/Winged helix DNA-binding domain"/>
    <property type="match status" value="1"/>
</dbReference>
<dbReference type="InterPro" id="IPR001584">
    <property type="entry name" value="Integrase_cat-core"/>
</dbReference>
<dbReference type="PANTHER" id="PTHR46889:SF4">
    <property type="entry name" value="TRANSPOSASE INSO FOR INSERTION SEQUENCE ELEMENT IS911B-RELATED"/>
    <property type="match status" value="1"/>
</dbReference>
<comment type="caution">
    <text evidence="5">The sequence shown here is derived from an EMBL/GenBank/DDBJ whole genome shotgun (WGS) entry which is preliminary data.</text>
</comment>
<keyword evidence="3" id="KW-0812">Transmembrane</keyword>
<evidence type="ECO:0000313" key="5">
    <source>
        <dbReference type="EMBL" id="HAF6280414.1"/>
    </source>
</evidence>
<dbReference type="InterPro" id="IPR009057">
    <property type="entry name" value="Homeodomain-like_sf"/>
</dbReference>